<keyword evidence="5" id="KW-1185">Reference proteome</keyword>
<evidence type="ECO:0000313" key="5">
    <source>
        <dbReference type="Proteomes" id="UP001152607"/>
    </source>
</evidence>
<evidence type="ECO:0000259" key="2">
    <source>
        <dbReference type="Pfam" id="PF24809"/>
    </source>
</evidence>
<dbReference type="PANTHER" id="PTHR10039:SF14">
    <property type="entry name" value="NACHT DOMAIN-CONTAINING PROTEIN"/>
    <property type="match status" value="1"/>
</dbReference>
<organism evidence="4 5">
    <name type="scientific">Periconia digitata</name>
    <dbReference type="NCBI Taxonomy" id="1303443"/>
    <lineage>
        <taxon>Eukaryota</taxon>
        <taxon>Fungi</taxon>
        <taxon>Dikarya</taxon>
        <taxon>Ascomycota</taxon>
        <taxon>Pezizomycotina</taxon>
        <taxon>Dothideomycetes</taxon>
        <taxon>Pleosporomycetidae</taxon>
        <taxon>Pleosporales</taxon>
        <taxon>Massarineae</taxon>
        <taxon>Periconiaceae</taxon>
        <taxon>Periconia</taxon>
    </lineage>
</organism>
<protein>
    <recommendedName>
        <fullName evidence="6">NACHT domain-containing protein</fullName>
    </recommendedName>
</protein>
<dbReference type="Proteomes" id="UP001152607">
    <property type="component" value="Unassembled WGS sequence"/>
</dbReference>
<name>A0A9W4U1B6_9PLEO</name>
<dbReference type="Pfam" id="PF24883">
    <property type="entry name" value="NPHP3_N"/>
    <property type="match status" value="1"/>
</dbReference>
<dbReference type="Gene3D" id="3.40.50.300">
    <property type="entry name" value="P-loop containing nucleotide triphosphate hydrolases"/>
    <property type="match status" value="1"/>
</dbReference>
<evidence type="ECO:0000256" key="1">
    <source>
        <dbReference type="ARBA" id="ARBA00022737"/>
    </source>
</evidence>
<gene>
    <name evidence="4" type="ORF">PDIGIT_LOCUS58</name>
</gene>
<dbReference type="InterPro" id="IPR027417">
    <property type="entry name" value="P-loop_NTPase"/>
</dbReference>
<dbReference type="SUPFAM" id="SSF52540">
    <property type="entry name" value="P-loop containing nucleoside triphosphate hydrolases"/>
    <property type="match status" value="1"/>
</dbReference>
<proteinExistence type="predicted"/>
<dbReference type="EMBL" id="CAOQHR010000001">
    <property type="protein sequence ID" value="CAI6226816.1"/>
    <property type="molecule type" value="Genomic_DNA"/>
</dbReference>
<dbReference type="AlphaFoldDB" id="A0A9W4U1B6"/>
<dbReference type="InterPro" id="IPR056884">
    <property type="entry name" value="NPHP3-like_N"/>
</dbReference>
<dbReference type="Pfam" id="PF24809">
    <property type="entry name" value="DUF7708"/>
    <property type="match status" value="1"/>
</dbReference>
<reference evidence="4" key="1">
    <citation type="submission" date="2023-01" db="EMBL/GenBank/DDBJ databases">
        <authorList>
            <person name="Van Ghelder C."/>
            <person name="Rancurel C."/>
        </authorList>
    </citation>
    <scope>NUCLEOTIDE SEQUENCE</scope>
    <source>
        <strain evidence="4">CNCM I-4278</strain>
    </source>
</reference>
<dbReference type="OrthoDB" id="7464126at2759"/>
<accession>A0A9W4U1B6</accession>
<feature type="domain" description="Nephrocystin 3-like N-terminal" evidence="3">
    <location>
        <begin position="288"/>
        <end position="461"/>
    </location>
</feature>
<comment type="caution">
    <text evidence="4">The sequence shown here is derived from an EMBL/GenBank/DDBJ whole genome shotgun (WGS) entry which is preliminary data.</text>
</comment>
<evidence type="ECO:0000313" key="4">
    <source>
        <dbReference type="EMBL" id="CAI6226816.1"/>
    </source>
</evidence>
<dbReference type="PANTHER" id="PTHR10039">
    <property type="entry name" value="AMELOGENIN"/>
    <property type="match status" value="1"/>
</dbReference>
<evidence type="ECO:0008006" key="6">
    <source>
        <dbReference type="Google" id="ProtNLM"/>
    </source>
</evidence>
<feature type="domain" description="DUF7708" evidence="2">
    <location>
        <begin position="79"/>
        <end position="217"/>
    </location>
</feature>
<sequence>MMAQHTVVRGHNNNLWARAAVALSDNNKRNINFNRADKLNILAKLHVAAEKSRQKSVESRWRYTRKNGDIVIMRDVFGKIVRWIEMFKQVGDVAVQYDPAHAALPWAGIRFLLQMAVNDTNKHASIVEGLTRIAELICRSAVTESLYLHGTSKAAAELERAMVQLYANILVYLSRGKQYLEQVGAKRTIQSTFLADTELTSKLSEIQIAESDINRCMALVDWNDSIDNHSKLAELLDRIDQPLRRMDSDLRNIRDDLEVSKRRKILKWLSSEPYTRHHKQTKQDVLTGTGQWLLSDPVFRRWKDDSASSILWLHGIPGSGKSKLISIVIEDTLTRCKAGECPPPVFFYCSRNPAEPARSDPDAILASLARQLSCLGPGKQLMKPTIDLFEEKEEEGVDSGALYMDESLPLVLQLVEQYPLTTIVIDAMDECSPKKRHEMLKSLKKILQSSTSLVKIFISSRDDQDIVWRLQHYPNLEIDSRRNGDDISRFVKDQVEQLVQDGTLLHYSTCKPEMRKLIIEKVIEGTAGMYVYNNMPHWL</sequence>
<evidence type="ECO:0000259" key="3">
    <source>
        <dbReference type="Pfam" id="PF24883"/>
    </source>
</evidence>
<keyword evidence="1" id="KW-0677">Repeat</keyword>
<dbReference type="InterPro" id="IPR056125">
    <property type="entry name" value="DUF7708"/>
</dbReference>